<dbReference type="PANTHER" id="PTHR12663">
    <property type="entry name" value="ANDROGEN INDUCED INHIBITOR OF PROLIFERATION AS3 / PDS5-RELATED"/>
    <property type="match status" value="1"/>
</dbReference>
<evidence type="ECO:0000256" key="2">
    <source>
        <dbReference type="ARBA" id="ARBA00022618"/>
    </source>
</evidence>
<reference evidence="7" key="1">
    <citation type="submission" date="2020-04" db="EMBL/GenBank/DDBJ databases">
        <title>Draft genome resource of the tomato pathogen Pseudocercospora fuligena.</title>
        <authorList>
            <person name="Zaccaron A."/>
        </authorList>
    </citation>
    <scope>NUCLEOTIDE SEQUENCE</scope>
    <source>
        <strain evidence="7">PF001</strain>
    </source>
</reference>
<comment type="caution">
    <text evidence="7">The sequence shown here is derived from an EMBL/GenBank/DDBJ whole genome shotgun (WGS) entry which is preliminary data.</text>
</comment>
<accession>A0A8H6RW09</accession>
<evidence type="ECO:0000256" key="1">
    <source>
        <dbReference type="ARBA" id="ARBA00004123"/>
    </source>
</evidence>
<keyword evidence="5" id="KW-0131">Cell cycle</keyword>
<organism evidence="7 8">
    <name type="scientific">Pseudocercospora fuligena</name>
    <dbReference type="NCBI Taxonomy" id="685502"/>
    <lineage>
        <taxon>Eukaryota</taxon>
        <taxon>Fungi</taxon>
        <taxon>Dikarya</taxon>
        <taxon>Ascomycota</taxon>
        <taxon>Pezizomycotina</taxon>
        <taxon>Dothideomycetes</taxon>
        <taxon>Dothideomycetidae</taxon>
        <taxon>Mycosphaerellales</taxon>
        <taxon>Mycosphaerellaceae</taxon>
        <taxon>Pseudocercospora</taxon>
    </lineage>
</organism>
<evidence type="ECO:0000313" key="7">
    <source>
        <dbReference type="EMBL" id="KAF7197903.1"/>
    </source>
</evidence>
<dbReference type="Pfam" id="PF20168">
    <property type="entry name" value="PDS5"/>
    <property type="match status" value="1"/>
</dbReference>
<keyword evidence="2" id="KW-0132">Cell division</keyword>
<feature type="region of interest" description="Disordered" evidence="6">
    <location>
        <begin position="625"/>
        <end position="651"/>
    </location>
</feature>
<dbReference type="GO" id="GO:0051301">
    <property type="term" value="P:cell division"/>
    <property type="evidence" value="ECO:0007669"/>
    <property type="project" value="UniProtKB-KW"/>
</dbReference>
<name>A0A8H6RW09_9PEZI</name>
<feature type="compositionally biased region" description="Basic and acidic residues" evidence="6">
    <location>
        <begin position="1353"/>
        <end position="1364"/>
    </location>
</feature>
<feature type="compositionally biased region" description="Basic and acidic residues" evidence="6">
    <location>
        <begin position="627"/>
        <end position="637"/>
    </location>
</feature>
<dbReference type="GO" id="GO:0005634">
    <property type="term" value="C:nucleus"/>
    <property type="evidence" value="ECO:0007669"/>
    <property type="project" value="UniProtKB-SubCell"/>
</dbReference>
<evidence type="ECO:0000256" key="3">
    <source>
        <dbReference type="ARBA" id="ARBA00022776"/>
    </source>
</evidence>
<feature type="compositionally biased region" description="Low complexity" evidence="6">
    <location>
        <begin position="1404"/>
        <end position="1417"/>
    </location>
</feature>
<feature type="compositionally biased region" description="Basic residues" evidence="6">
    <location>
        <begin position="1336"/>
        <end position="1352"/>
    </location>
</feature>
<keyword evidence="4" id="KW-0539">Nucleus</keyword>
<keyword evidence="8" id="KW-1185">Reference proteome</keyword>
<evidence type="ECO:0000256" key="5">
    <source>
        <dbReference type="ARBA" id="ARBA00023306"/>
    </source>
</evidence>
<dbReference type="CDD" id="cd19953">
    <property type="entry name" value="PDS5"/>
    <property type="match status" value="1"/>
</dbReference>
<dbReference type="Gene3D" id="1.25.10.10">
    <property type="entry name" value="Leucine-rich Repeat Variant"/>
    <property type="match status" value="1"/>
</dbReference>
<dbReference type="SUPFAM" id="SSF48371">
    <property type="entry name" value="ARM repeat"/>
    <property type="match status" value="1"/>
</dbReference>
<dbReference type="Proteomes" id="UP000660729">
    <property type="component" value="Unassembled WGS sequence"/>
</dbReference>
<proteinExistence type="predicted"/>
<dbReference type="GO" id="GO:0006281">
    <property type="term" value="P:DNA repair"/>
    <property type="evidence" value="ECO:0007669"/>
    <property type="project" value="TreeGrafter"/>
</dbReference>
<feature type="compositionally biased region" description="Acidic residues" evidence="6">
    <location>
        <begin position="17"/>
        <end position="45"/>
    </location>
</feature>
<evidence type="ECO:0000256" key="6">
    <source>
        <dbReference type="SAM" id="MobiDB-lite"/>
    </source>
</evidence>
<evidence type="ECO:0000256" key="4">
    <source>
        <dbReference type="ARBA" id="ARBA00023242"/>
    </source>
</evidence>
<feature type="compositionally biased region" description="Polar residues" evidence="6">
    <location>
        <begin position="638"/>
        <end position="647"/>
    </location>
</feature>
<feature type="compositionally biased region" description="Acidic residues" evidence="6">
    <location>
        <begin position="1492"/>
        <end position="1507"/>
    </location>
</feature>
<feature type="compositionally biased region" description="Acidic residues" evidence="6">
    <location>
        <begin position="1379"/>
        <end position="1401"/>
    </location>
</feature>
<keyword evidence="3" id="KW-0498">Mitosis</keyword>
<dbReference type="InterPro" id="IPR016024">
    <property type="entry name" value="ARM-type_fold"/>
</dbReference>
<dbReference type="GO" id="GO:0000785">
    <property type="term" value="C:chromatin"/>
    <property type="evidence" value="ECO:0007669"/>
    <property type="project" value="TreeGrafter"/>
</dbReference>
<feature type="region of interest" description="Disordered" evidence="6">
    <location>
        <begin position="1"/>
        <end position="55"/>
    </location>
</feature>
<gene>
    <name evidence="7" type="ORF">HII31_00775</name>
</gene>
<evidence type="ECO:0000313" key="8">
    <source>
        <dbReference type="Proteomes" id="UP000660729"/>
    </source>
</evidence>
<sequence length="1507" mass="166285">MARATRKRAAAERVEEVVEEQPEEMEVDNNDADAGDEVNDDESDAEAGARNGLDLDGPINWKAGRPIPVNTLLPRLQALAEQLQSIEQGNVAPEVLQPKAAELVNTQLLDHKDQGIKVYTLLCIVELFRLMAPNAPFKQSQLIKIFDLIVKSVIPALADPGHSYNGEHATIVSSLANVKSIVLLCDLPGSDTRIRELFAHAFDVMAGNVQGGERELLSKNVEFNFTSMLCAVVEECQSLPTEVTDVILAQFLRADPNATTTKKGEQVLSDVLREVSPAYSMARSICNTCEETMIRQIGSYFNSVLIDASSVSGTSRPSKSRGKKRTHDESEDEDESSVLVQPSDEDLQEVAKAHRLLRELWRACPAVIQNVIPQIEAETAVENVPLRVLAVQSIGDMIAGIGAAGPPPPIPLVPDAYPSQSLESYATPAPSNILLVPAAPQAFSNAYPSAYQAFFDRHRDKSAQVRAAWVTEAGRIVLTSAGGKGLDSDQETRLLRCFADMLLDQDEKVRSSGVQALIQFDFHSIVSKLGRAGGVRKEGSVLSNLVKNCVVDQKQTVSIAATELAGRIWGVASGAIVEGDEKVRELLGGIPSEIFRGKYKNKPYLNQLIDQVVAESLLPLGFPPMKSKKEAKSDSQRVPDSQSTSERGPSPDKVRVARILALVRDLDDEGERHSKVVFLGSLQRQVQLAKYVKAAVESSEKIGANSKTKEAKAEKQALQKLVQVLASAFAEPEIAANELTRFFEHYERRNYALVRFCIDPSTDYKKVINAIRELKTRLAGSPSNIAECSDTVMHLLQISSVLVYNRSHVPAIVEFSRTDEAGFGSTAHDILKDISTKAPSIFEVHVAELCKTLMDHPPSATSSNSASAADTLKACAGFARQFPQKMPKDRKFYQAMSSYAKYGSSVIVVKHAITVIVAAADKKEMYVKDIMQHSLKDFTVGDDRYLTKLAALSQLSLLAYKQLEDQHDAIQTVLAEVLKSRTPAEDTDPLWSDELDEDAHAKLLALKTITNRVRGQVLEPDSDEDREQVQRSAEQVFNILNSIVKKDGELAGKSRPTPAHYRSRLRLDAAKLILKLCCNKTIDSVFLPIDLVGLTKIVQDPLPEVRAGFCATLKKYLGQGRLNHRFYALMFLYAFEPIKSTKEAAFTYLRARALNFAKNNSAVMESVFAHFLSLLAHHEDFTPAAEDIPDFIDYILFFLKAVASEQNLGTLYAITRRVKQVEDAVTPDKREYTWTIADLSEGVIRVYEQIKGWTLSVPPARPSLPKYIYQPLVDRTLAEEAADKNFLPDIISEDLEDLVKSRLKSKKRRPVDGEPKKAAKRARPSTADDKTLPIRKAAKKEKKTKTAKTPKRRLSDEVPTSERRKSNRVSNAKSYAIDSDSDEDEVEKWDADDSSDEDEEANKENVSSTSTPPTSDPLHSQSATNGTKEKNPRPQSKATPRSTPRPAAKTKTVKEKVPPQKKAAAAKKELPTRSGRSTRNAKKEKDIIDIPSDSDEQLSDAPDEMEV</sequence>
<dbReference type="InterPro" id="IPR011989">
    <property type="entry name" value="ARM-like"/>
</dbReference>
<dbReference type="PANTHER" id="PTHR12663:SF0">
    <property type="entry name" value="PRECOCIOUS DISSOCIATION OF SISTERS 5, ISOFORM A"/>
    <property type="match status" value="1"/>
</dbReference>
<feature type="region of interest" description="Disordered" evidence="6">
    <location>
        <begin position="1303"/>
        <end position="1507"/>
    </location>
</feature>
<feature type="compositionally biased region" description="Polar residues" evidence="6">
    <location>
        <begin position="1433"/>
        <end position="1442"/>
    </location>
</feature>
<comment type="subcellular location">
    <subcellularLocation>
        <location evidence="1">Nucleus</location>
    </subcellularLocation>
</comment>
<dbReference type="OrthoDB" id="200660at2759"/>
<dbReference type="InterPro" id="IPR039776">
    <property type="entry name" value="Pds5"/>
</dbReference>
<dbReference type="GO" id="GO:0007064">
    <property type="term" value="P:mitotic sister chromatid cohesion"/>
    <property type="evidence" value="ECO:0007669"/>
    <property type="project" value="InterPro"/>
</dbReference>
<feature type="region of interest" description="Disordered" evidence="6">
    <location>
        <begin position="310"/>
        <end position="345"/>
    </location>
</feature>
<dbReference type="EMBL" id="JABCIY010000005">
    <property type="protein sequence ID" value="KAF7197903.1"/>
    <property type="molecule type" value="Genomic_DNA"/>
</dbReference>
<protein>
    <submittedName>
        <fullName evidence="7">Sister chromatid cohesion protein pds5</fullName>
    </submittedName>
</protein>